<dbReference type="EMBL" id="CAACVG010010421">
    <property type="protein sequence ID" value="VEN55794.1"/>
    <property type="molecule type" value="Genomic_DNA"/>
</dbReference>
<accession>A0A653D6I8</accession>
<gene>
    <name evidence="1" type="ORF">CALMAC_LOCUS14875</name>
</gene>
<dbReference type="OrthoDB" id="6629909at2759"/>
<proteinExistence type="predicted"/>
<dbReference type="PANTHER" id="PTHR33053">
    <property type="entry name" value="PROTEIN, PUTATIVE-RELATED"/>
    <property type="match status" value="1"/>
</dbReference>
<keyword evidence="2" id="KW-1185">Reference proteome</keyword>
<sequence>MIVTLTKMILFYQLILTKVATLLFYQLVLMKVTTLTSDAENLPINIEETVEHTKSIIENMEHAASNVSFKDELRLWAVSYNIPQNAVTDVLGILRSHTSHLLPKDCSTLLKTPRAIDILPLENGSYCYFGLKSVIGKMYHERKINNMESSNIELLINIDGLPISKSSSAALWPILCSDDTFTKRVYIIGAFFGKQKSAKANEYLQSFVEEVKALINNGFEIDNIVISVHLKALICDAPE</sequence>
<protein>
    <submittedName>
        <fullName evidence="1">Uncharacterized protein</fullName>
    </submittedName>
</protein>
<evidence type="ECO:0000313" key="2">
    <source>
        <dbReference type="Proteomes" id="UP000410492"/>
    </source>
</evidence>
<organism evidence="1 2">
    <name type="scientific">Callosobruchus maculatus</name>
    <name type="common">Southern cowpea weevil</name>
    <name type="synonym">Pulse bruchid</name>
    <dbReference type="NCBI Taxonomy" id="64391"/>
    <lineage>
        <taxon>Eukaryota</taxon>
        <taxon>Metazoa</taxon>
        <taxon>Ecdysozoa</taxon>
        <taxon>Arthropoda</taxon>
        <taxon>Hexapoda</taxon>
        <taxon>Insecta</taxon>
        <taxon>Pterygota</taxon>
        <taxon>Neoptera</taxon>
        <taxon>Endopterygota</taxon>
        <taxon>Coleoptera</taxon>
        <taxon>Polyphaga</taxon>
        <taxon>Cucujiformia</taxon>
        <taxon>Chrysomeloidea</taxon>
        <taxon>Chrysomelidae</taxon>
        <taxon>Bruchinae</taxon>
        <taxon>Bruchini</taxon>
        <taxon>Callosobruchus</taxon>
    </lineage>
</organism>
<dbReference type="AlphaFoldDB" id="A0A653D6I8"/>
<dbReference type="Proteomes" id="UP000410492">
    <property type="component" value="Unassembled WGS sequence"/>
</dbReference>
<name>A0A653D6I8_CALMS</name>
<reference evidence="1 2" key="1">
    <citation type="submission" date="2019-01" db="EMBL/GenBank/DDBJ databases">
        <authorList>
            <person name="Sayadi A."/>
        </authorList>
    </citation>
    <scope>NUCLEOTIDE SEQUENCE [LARGE SCALE GENOMIC DNA]</scope>
</reference>
<evidence type="ECO:0000313" key="1">
    <source>
        <dbReference type="EMBL" id="VEN55794.1"/>
    </source>
</evidence>